<dbReference type="AlphaFoldDB" id="A0A397JKL3"/>
<dbReference type="OrthoDB" id="2306822at2759"/>
<gene>
    <name evidence="1" type="ORF">Glove_62g13</name>
</gene>
<comment type="caution">
    <text evidence="1">The sequence shown here is derived from an EMBL/GenBank/DDBJ whole genome shotgun (WGS) entry which is preliminary data.</text>
</comment>
<sequence length="106" mass="11780">MIIRRSSITIFQNLYFAHATCACQPDGKLSGSARGDYHACQLDGDLFLAVAYHIHACQLDGGVVEVRAKRLHACQPNGERSARKGRPPCPAPVSLTAERWMFLYYI</sequence>
<evidence type="ECO:0000313" key="2">
    <source>
        <dbReference type="Proteomes" id="UP000266861"/>
    </source>
</evidence>
<evidence type="ECO:0000313" key="1">
    <source>
        <dbReference type="EMBL" id="RHZ85704.1"/>
    </source>
</evidence>
<name>A0A397JKL3_9GLOM</name>
<organism evidence="1 2">
    <name type="scientific">Diversispora epigaea</name>
    <dbReference type="NCBI Taxonomy" id="1348612"/>
    <lineage>
        <taxon>Eukaryota</taxon>
        <taxon>Fungi</taxon>
        <taxon>Fungi incertae sedis</taxon>
        <taxon>Mucoromycota</taxon>
        <taxon>Glomeromycotina</taxon>
        <taxon>Glomeromycetes</taxon>
        <taxon>Diversisporales</taxon>
        <taxon>Diversisporaceae</taxon>
        <taxon>Diversispora</taxon>
    </lineage>
</organism>
<dbReference type="PROSITE" id="PS51257">
    <property type="entry name" value="PROKAR_LIPOPROTEIN"/>
    <property type="match status" value="1"/>
</dbReference>
<keyword evidence="2" id="KW-1185">Reference proteome</keyword>
<protein>
    <submittedName>
        <fullName evidence="1">Uncharacterized protein</fullName>
    </submittedName>
</protein>
<reference evidence="1 2" key="1">
    <citation type="submission" date="2018-08" db="EMBL/GenBank/DDBJ databases">
        <title>Genome and evolution of the arbuscular mycorrhizal fungus Diversispora epigaea (formerly Glomus versiforme) and its bacterial endosymbionts.</title>
        <authorList>
            <person name="Sun X."/>
            <person name="Fei Z."/>
            <person name="Harrison M."/>
        </authorList>
    </citation>
    <scope>NUCLEOTIDE SEQUENCE [LARGE SCALE GENOMIC DNA]</scope>
    <source>
        <strain evidence="1 2">IT104</strain>
    </source>
</reference>
<dbReference type="EMBL" id="PQFF01000059">
    <property type="protein sequence ID" value="RHZ85704.1"/>
    <property type="molecule type" value="Genomic_DNA"/>
</dbReference>
<accession>A0A397JKL3</accession>
<proteinExistence type="predicted"/>
<dbReference type="Proteomes" id="UP000266861">
    <property type="component" value="Unassembled WGS sequence"/>
</dbReference>